<feature type="domain" description="Chitin-binding type-3" evidence="2">
    <location>
        <begin position="3"/>
        <end position="49"/>
    </location>
</feature>
<dbReference type="SMART" id="SM00495">
    <property type="entry name" value="ChtBD3"/>
    <property type="match status" value="1"/>
</dbReference>
<feature type="non-terminal residue" evidence="3">
    <location>
        <position position="1"/>
    </location>
</feature>
<dbReference type="RefSeq" id="WP_329602995.1">
    <property type="nucleotide sequence ID" value="NZ_VCKW01000209.1"/>
</dbReference>
<evidence type="ECO:0000259" key="2">
    <source>
        <dbReference type="SMART" id="SM00495"/>
    </source>
</evidence>
<dbReference type="EMBL" id="VCKW01000209">
    <property type="protein sequence ID" value="TMQ91461.1"/>
    <property type="molecule type" value="Genomic_DNA"/>
</dbReference>
<dbReference type="CDD" id="cd12214">
    <property type="entry name" value="ChiA1_BD"/>
    <property type="match status" value="1"/>
</dbReference>
<dbReference type="Proteomes" id="UP000309174">
    <property type="component" value="Unassembled WGS sequence"/>
</dbReference>
<keyword evidence="3" id="KW-0223">Dioxygenase</keyword>
<protein>
    <submittedName>
        <fullName evidence="3">Dioxygenase</fullName>
    </submittedName>
</protein>
<organism evidence="3 4">
    <name type="scientific">Actinomadura soli</name>
    <dbReference type="NCBI Taxonomy" id="2508997"/>
    <lineage>
        <taxon>Bacteria</taxon>
        <taxon>Bacillati</taxon>
        <taxon>Actinomycetota</taxon>
        <taxon>Actinomycetes</taxon>
        <taxon>Streptosporangiales</taxon>
        <taxon>Thermomonosporaceae</taxon>
        <taxon>Actinomadura</taxon>
    </lineage>
</organism>
<dbReference type="InterPro" id="IPR036573">
    <property type="entry name" value="CBM_sf_5/12"/>
</dbReference>
<keyword evidence="1" id="KW-0378">Hydrolase</keyword>
<accession>A0A5C4J421</accession>
<dbReference type="Pfam" id="PF02839">
    <property type="entry name" value="CBM_5_12"/>
    <property type="match status" value="1"/>
</dbReference>
<gene>
    <name evidence="3" type="ORF">ETD83_30825</name>
</gene>
<dbReference type="GO" id="GO:0005576">
    <property type="term" value="C:extracellular region"/>
    <property type="evidence" value="ECO:0007669"/>
    <property type="project" value="InterPro"/>
</dbReference>
<evidence type="ECO:0000256" key="1">
    <source>
        <dbReference type="ARBA" id="ARBA00022801"/>
    </source>
</evidence>
<proteinExistence type="predicted"/>
<dbReference type="InterPro" id="IPR003610">
    <property type="entry name" value="CBM5/12"/>
</dbReference>
<dbReference type="GO" id="GO:0005975">
    <property type="term" value="P:carbohydrate metabolic process"/>
    <property type="evidence" value="ECO:0007669"/>
    <property type="project" value="InterPro"/>
</dbReference>
<comment type="caution">
    <text evidence="3">The sequence shown here is derived from an EMBL/GenBank/DDBJ whole genome shotgun (WGS) entry which is preliminary data.</text>
</comment>
<dbReference type="Gene3D" id="2.10.10.20">
    <property type="entry name" value="Carbohydrate-binding module superfamily 5/12"/>
    <property type="match status" value="1"/>
</dbReference>
<evidence type="ECO:0000313" key="3">
    <source>
        <dbReference type="EMBL" id="TMQ91461.1"/>
    </source>
</evidence>
<dbReference type="GO" id="GO:0004553">
    <property type="term" value="F:hydrolase activity, hydrolyzing O-glycosyl compounds"/>
    <property type="evidence" value="ECO:0007669"/>
    <property type="project" value="InterPro"/>
</dbReference>
<dbReference type="AlphaFoldDB" id="A0A5C4J421"/>
<sequence length="49" mass="5183">PPSGTWTTGTAYSPGDQVTYNGATYKCLQAHTALAGWEPANTAALWQKV</sequence>
<dbReference type="GO" id="GO:0051213">
    <property type="term" value="F:dioxygenase activity"/>
    <property type="evidence" value="ECO:0007669"/>
    <property type="project" value="UniProtKB-KW"/>
</dbReference>
<name>A0A5C4J421_9ACTN</name>
<reference evidence="3 4" key="1">
    <citation type="submission" date="2019-05" db="EMBL/GenBank/DDBJ databases">
        <title>Draft genome sequence of Actinomadura sp. 14C53.</title>
        <authorList>
            <person name="Saricaoglu S."/>
            <person name="Isik K."/>
        </authorList>
    </citation>
    <scope>NUCLEOTIDE SEQUENCE [LARGE SCALE GENOMIC DNA]</scope>
    <source>
        <strain evidence="3 4">14C53</strain>
    </source>
</reference>
<evidence type="ECO:0000313" key="4">
    <source>
        <dbReference type="Proteomes" id="UP000309174"/>
    </source>
</evidence>
<keyword evidence="3" id="KW-0560">Oxidoreductase</keyword>
<dbReference type="GO" id="GO:0030246">
    <property type="term" value="F:carbohydrate binding"/>
    <property type="evidence" value="ECO:0007669"/>
    <property type="project" value="InterPro"/>
</dbReference>
<dbReference type="SUPFAM" id="SSF51055">
    <property type="entry name" value="Carbohydrate binding domain"/>
    <property type="match status" value="1"/>
</dbReference>
<keyword evidence="4" id="KW-1185">Reference proteome</keyword>